<evidence type="ECO:0000256" key="4">
    <source>
        <dbReference type="ARBA" id="ARBA00023163"/>
    </source>
</evidence>
<keyword evidence="7" id="KW-1185">Reference proteome</keyword>
<reference evidence="6 7" key="1">
    <citation type="journal article" date="2021" name="Nat. Plants">
        <title>The Taxus genome provides insights into paclitaxel biosynthesis.</title>
        <authorList>
            <person name="Xiong X."/>
            <person name="Gou J."/>
            <person name="Liao Q."/>
            <person name="Li Y."/>
            <person name="Zhou Q."/>
            <person name="Bi G."/>
            <person name="Li C."/>
            <person name="Du R."/>
            <person name="Wang X."/>
            <person name="Sun T."/>
            <person name="Guo L."/>
            <person name="Liang H."/>
            <person name="Lu P."/>
            <person name="Wu Y."/>
            <person name="Zhang Z."/>
            <person name="Ro D.K."/>
            <person name="Shang Y."/>
            <person name="Huang S."/>
            <person name="Yan J."/>
        </authorList>
    </citation>
    <scope>NUCLEOTIDE SEQUENCE [LARGE SCALE GENOMIC DNA]</scope>
    <source>
        <strain evidence="6">Ta-2019</strain>
    </source>
</reference>
<evidence type="ECO:0000256" key="1">
    <source>
        <dbReference type="ARBA" id="ARBA00004123"/>
    </source>
</evidence>
<sequence length="329" mass="37692">MAIQRGSLDWERALRCLRHALHTMPSPDWWRRVLSIAPCYRQNAQQHVSVPGIVFSPEMICEAIIDRIMELMQPLSTSVAISSTSNISTAEANRWQEWLSFADLFFLLMKNGQIDFLDFIDKLSSRFTSGEQQIVRTNHVTWLLAQVFRLEIVTNALNTDPKKMETIRKLLSFHKERVSDQSANGSPQSTLLEFISSSQTLRVWSMNLSTREFLNPEELQKGRQIDEWWKQMTKGERAMDYMNLDDKSMGMFWVLSHTMTQPACDALMNWLNSNGLSELTLQGSMGQPGERHTVMLETCPLPMSLLSGVSLHLCVRLTAQIEETMFAGQ</sequence>
<comment type="subcellular location">
    <subcellularLocation>
        <location evidence="1">Nucleus</location>
    </subcellularLocation>
</comment>
<dbReference type="PANTHER" id="PTHR12691:SF10">
    <property type="entry name" value="MEDIATOR OF RNA POLYMERASE II TRANSCRIPTION SUBUNIT 23"/>
    <property type="match status" value="1"/>
</dbReference>
<evidence type="ECO:0000313" key="6">
    <source>
        <dbReference type="EMBL" id="KAH9313514.1"/>
    </source>
</evidence>
<organism evidence="6 7">
    <name type="scientific">Taxus chinensis</name>
    <name type="common">Chinese yew</name>
    <name type="synonym">Taxus wallichiana var. chinensis</name>
    <dbReference type="NCBI Taxonomy" id="29808"/>
    <lineage>
        <taxon>Eukaryota</taxon>
        <taxon>Viridiplantae</taxon>
        <taxon>Streptophyta</taxon>
        <taxon>Embryophyta</taxon>
        <taxon>Tracheophyta</taxon>
        <taxon>Spermatophyta</taxon>
        <taxon>Pinopsida</taxon>
        <taxon>Pinidae</taxon>
        <taxon>Conifers II</taxon>
        <taxon>Cupressales</taxon>
        <taxon>Taxaceae</taxon>
        <taxon>Taxus</taxon>
    </lineage>
</organism>
<evidence type="ECO:0000256" key="3">
    <source>
        <dbReference type="ARBA" id="ARBA00023015"/>
    </source>
</evidence>
<dbReference type="InterPro" id="IPR021629">
    <property type="entry name" value="Mediator_Med23"/>
</dbReference>
<comment type="similarity">
    <text evidence="2">Belongs to the Mediator complex subunit 23 family.</text>
</comment>
<keyword evidence="4" id="KW-0804">Transcription</keyword>
<evidence type="ECO:0000256" key="2">
    <source>
        <dbReference type="ARBA" id="ARBA00010222"/>
    </source>
</evidence>
<feature type="non-terminal residue" evidence="6">
    <location>
        <position position="1"/>
    </location>
</feature>
<dbReference type="GO" id="GO:0006357">
    <property type="term" value="P:regulation of transcription by RNA polymerase II"/>
    <property type="evidence" value="ECO:0007669"/>
    <property type="project" value="TreeGrafter"/>
</dbReference>
<gene>
    <name evidence="6" type="ORF">KI387_022141</name>
</gene>
<dbReference type="GO" id="GO:0016592">
    <property type="term" value="C:mediator complex"/>
    <property type="evidence" value="ECO:0007669"/>
    <property type="project" value="TreeGrafter"/>
</dbReference>
<dbReference type="EMBL" id="JAHRHJ020000005">
    <property type="protein sequence ID" value="KAH9313514.1"/>
    <property type="molecule type" value="Genomic_DNA"/>
</dbReference>
<dbReference type="PANTHER" id="PTHR12691">
    <property type="entry name" value="MEDIATOR OF RNA POLYMERASE II TRANSCRIPTION SUBUNIT 23"/>
    <property type="match status" value="1"/>
</dbReference>
<dbReference type="Proteomes" id="UP000824469">
    <property type="component" value="Unassembled WGS sequence"/>
</dbReference>
<accession>A0AA38G1W2</accession>
<comment type="caution">
    <text evidence="6">The sequence shown here is derived from an EMBL/GenBank/DDBJ whole genome shotgun (WGS) entry which is preliminary data.</text>
</comment>
<keyword evidence="3" id="KW-0805">Transcription regulation</keyword>
<evidence type="ECO:0000313" key="7">
    <source>
        <dbReference type="Proteomes" id="UP000824469"/>
    </source>
</evidence>
<dbReference type="GO" id="GO:0005667">
    <property type="term" value="C:transcription regulator complex"/>
    <property type="evidence" value="ECO:0007669"/>
    <property type="project" value="TreeGrafter"/>
</dbReference>
<proteinExistence type="inferred from homology"/>
<evidence type="ECO:0000256" key="5">
    <source>
        <dbReference type="ARBA" id="ARBA00023242"/>
    </source>
</evidence>
<dbReference type="GO" id="GO:0010628">
    <property type="term" value="P:positive regulation of gene expression"/>
    <property type="evidence" value="ECO:0007669"/>
    <property type="project" value="TreeGrafter"/>
</dbReference>
<name>A0AA38G1W2_TAXCH</name>
<keyword evidence="5" id="KW-0539">Nucleus</keyword>
<protein>
    <submittedName>
        <fullName evidence="6">Uncharacterized protein</fullName>
    </submittedName>
</protein>
<dbReference type="AlphaFoldDB" id="A0AA38G1W2"/>